<dbReference type="InParanoid" id="A0A2T3A7I7"/>
<dbReference type="Proteomes" id="UP000241462">
    <property type="component" value="Unassembled WGS sequence"/>
</dbReference>
<gene>
    <name evidence="1" type="ORF">BD289DRAFT_263588</name>
</gene>
<dbReference type="AlphaFoldDB" id="A0A2T3A7I7"/>
<sequence length="183" mass="19602">MASPNGSVSPAPCLAALLLLIAHHHHHHHDHQHDHHCQHCTPRRSVYLYPASLPRSVTLACLSAHRPSPEAIRLSCLSSQAPSGCLILPLLSFASIHLGQHTPFFNLSLARLERPPACCCHPACAATRALLTRDLSLFLSLSLFPSLVSLLAGPLNPAAPSTTPDRDHPCPTTCLGLVQSCPT</sequence>
<proteinExistence type="predicted"/>
<reference evidence="1 2" key="1">
    <citation type="journal article" date="2018" name="Mycol. Prog.">
        <title>Coniella lustricola, a new species from submerged detritus.</title>
        <authorList>
            <person name="Raudabaugh D.B."/>
            <person name="Iturriaga T."/>
            <person name="Carver A."/>
            <person name="Mondo S."/>
            <person name="Pangilinan J."/>
            <person name="Lipzen A."/>
            <person name="He G."/>
            <person name="Amirebrahimi M."/>
            <person name="Grigoriev I.V."/>
            <person name="Miller A.N."/>
        </authorList>
    </citation>
    <scope>NUCLEOTIDE SEQUENCE [LARGE SCALE GENOMIC DNA]</scope>
    <source>
        <strain evidence="1 2">B22-T-1</strain>
    </source>
</reference>
<dbReference type="EMBL" id="KZ678445">
    <property type="protein sequence ID" value="PSR84332.1"/>
    <property type="molecule type" value="Genomic_DNA"/>
</dbReference>
<evidence type="ECO:0000313" key="1">
    <source>
        <dbReference type="EMBL" id="PSR84332.1"/>
    </source>
</evidence>
<evidence type="ECO:0000313" key="2">
    <source>
        <dbReference type="Proteomes" id="UP000241462"/>
    </source>
</evidence>
<name>A0A2T3A7I7_9PEZI</name>
<organism evidence="1 2">
    <name type="scientific">Coniella lustricola</name>
    <dbReference type="NCBI Taxonomy" id="2025994"/>
    <lineage>
        <taxon>Eukaryota</taxon>
        <taxon>Fungi</taxon>
        <taxon>Dikarya</taxon>
        <taxon>Ascomycota</taxon>
        <taxon>Pezizomycotina</taxon>
        <taxon>Sordariomycetes</taxon>
        <taxon>Sordariomycetidae</taxon>
        <taxon>Diaporthales</taxon>
        <taxon>Schizoparmaceae</taxon>
        <taxon>Coniella</taxon>
    </lineage>
</organism>
<protein>
    <submittedName>
        <fullName evidence="1">Uncharacterized protein</fullName>
    </submittedName>
</protein>
<accession>A0A2T3A7I7</accession>
<keyword evidence="2" id="KW-1185">Reference proteome</keyword>